<evidence type="ECO:0000256" key="6">
    <source>
        <dbReference type="ARBA" id="ARBA00023163"/>
    </source>
</evidence>
<dbReference type="Pfam" id="PF02381">
    <property type="entry name" value="MraZ"/>
    <property type="match status" value="1"/>
</dbReference>
<dbReference type="PROSITE" id="PS51740">
    <property type="entry name" value="SPOVT_ABRB"/>
    <property type="match status" value="2"/>
</dbReference>
<dbReference type="Gene3D" id="3.40.1550.20">
    <property type="entry name" value="Transcriptional regulator MraZ domain"/>
    <property type="match status" value="1"/>
</dbReference>
<dbReference type="InterPro" id="IPR037914">
    <property type="entry name" value="SpoVT-AbrB_sf"/>
</dbReference>
<dbReference type="HAMAP" id="MF_01008">
    <property type="entry name" value="MraZ"/>
    <property type="match status" value="1"/>
</dbReference>
<dbReference type="PANTHER" id="PTHR34701">
    <property type="entry name" value="TRANSCRIPTIONAL REGULATOR MRAZ"/>
    <property type="match status" value="1"/>
</dbReference>
<feature type="domain" description="SpoVT-AbrB" evidence="8">
    <location>
        <begin position="12"/>
        <end position="58"/>
    </location>
</feature>
<dbReference type="InterPro" id="IPR035644">
    <property type="entry name" value="MraZ_C"/>
</dbReference>
<organism evidence="9 10">
    <name type="scientific">Thalassobacterium maritimum</name>
    <dbReference type="NCBI Taxonomy" id="3041265"/>
    <lineage>
        <taxon>Bacteria</taxon>
        <taxon>Pseudomonadati</taxon>
        <taxon>Verrucomicrobiota</taxon>
        <taxon>Opitutia</taxon>
        <taxon>Puniceicoccales</taxon>
        <taxon>Coraliomargaritaceae</taxon>
        <taxon>Thalassobacterium</taxon>
    </lineage>
</organism>
<dbReference type="InterPro" id="IPR035642">
    <property type="entry name" value="MraZ_N"/>
</dbReference>
<evidence type="ECO:0000313" key="10">
    <source>
        <dbReference type="Proteomes" id="UP001225316"/>
    </source>
</evidence>
<evidence type="ECO:0000256" key="7">
    <source>
        <dbReference type="HAMAP-Rule" id="MF_01008"/>
    </source>
</evidence>
<accession>A0ABU1AXF8</accession>
<protein>
    <recommendedName>
        <fullName evidence="1 7">Transcriptional regulator MraZ</fullName>
    </recommendedName>
</protein>
<feature type="domain" description="SpoVT-AbrB" evidence="8">
    <location>
        <begin position="87"/>
        <end position="130"/>
    </location>
</feature>
<evidence type="ECO:0000256" key="2">
    <source>
        <dbReference type="ARBA" id="ARBA00022490"/>
    </source>
</evidence>
<evidence type="ECO:0000256" key="3">
    <source>
        <dbReference type="ARBA" id="ARBA00022737"/>
    </source>
</evidence>
<dbReference type="EMBL" id="JARXHW010000042">
    <property type="protein sequence ID" value="MDQ8208844.1"/>
    <property type="molecule type" value="Genomic_DNA"/>
</dbReference>
<comment type="subunit">
    <text evidence="7">Forms oligomers.</text>
</comment>
<reference evidence="9 10" key="1">
    <citation type="submission" date="2023-04" db="EMBL/GenBank/DDBJ databases">
        <title>A novel bacteria isolated from coastal sediment.</title>
        <authorList>
            <person name="Liu X.-J."/>
            <person name="Du Z.-J."/>
        </authorList>
    </citation>
    <scope>NUCLEOTIDE SEQUENCE [LARGE SCALE GENOMIC DNA]</scope>
    <source>
        <strain evidence="9 10">SDUM461003</strain>
    </source>
</reference>
<dbReference type="Proteomes" id="UP001225316">
    <property type="component" value="Unassembled WGS sequence"/>
</dbReference>
<comment type="subcellular location">
    <subcellularLocation>
        <location evidence="7">Cytoplasm</location>
        <location evidence="7">Nucleoid</location>
    </subcellularLocation>
</comment>
<evidence type="ECO:0000259" key="8">
    <source>
        <dbReference type="PROSITE" id="PS51740"/>
    </source>
</evidence>
<evidence type="ECO:0000256" key="4">
    <source>
        <dbReference type="ARBA" id="ARBA00023015"/>
    </source>
</evidence>
<dbReference type="InterPro" id="IPR007159">
    <property type="entry name" value="SpoVT-AbrB_dom"/>
</dbReference>
<comment type="caution">
    <text evidence="9">The sequence shown here is derived from an EMBL/GenBank/DDBJ whole genome shotgun (WGS) entry which is preliminary data.</text>
</comment>
<dbReference type="PANTHER" id="PTHR34701:SF1">
    <property type="entry name" value="TRANSCRIPTIONAL REGULATOR MRAZ"/>
    <property type="match status" value="1"/>
</dbReference>
<evidence type="ECO:0000256" key="1">
    <source>
        <dbReference type="ARBA" id="ARBA00013860"/>
    </source>
</evidence>
<keyword evidence="2 7" id="KW-0963">Cytoplasm</keyword>
<comment type="similarity">
    <text evidence="7">Belongs to the MraZ family.</text>
</comment>
<keyword evidence="6 7" id="KW-0804">Transcription</keyword>
<sequence>MSANNTGKFFGEYRHSVDDKGRLTIPSQWRPELDSDANNFLALPSLTEKSVTVYPPRMIEQLYERFSQISMGNKDGQRAIRRVMSMAQNFSFDRQGRINLSEKLIKHAGLSKSVVLLGEASKFMIYDEALYDQLMAEDEASDDLADIAKDFGF</sequence>
<gene>
    <name evidence="7" type="primary">mraZ</name>
    <name evidence="9" type="ORF">QEH52_15055</name>
</gene>
<dbReference type="InterPro" id="IPR038619">
    <property type="entry name" value="MraZ_sf"/>
</dbReference>
<keyword evidence="3" id="KW-0677">Repeat</keyword>
<dbReference type="InterPro" id="IPR003444">
    <property type="entry name" value="MraZ"/>
</dbReference>
<dbReference type="InterPro" id="IPR020603">
    <property type="entry name" value="MraZ_dom"/>
</dbReference>
<keyword evidence="10" id="KW-1185">Reference proteome</keyword>
<evidence type="ECO:0000313" key="9">
    <source>
        <dbReference type="EMBL" id="MDQ8208844.1"/>
    </source>
</evidence>
<dbReference type="CDD" id="cd16320">
    <property type="entry name" value="MraZ_N"/>
    <property type="match status" value="1"/>
</dbReference>
<keyword evidence="4 7" id="KW-0805">Transcription regulation</keyword>
<dbReference type="RefSeq" id="WP_308951550.1">
    <property type="nucleotide sequence ID" value="NZ_JARXHW010000042.1"/>
</dbReference>
<keyword evidence="5 7" id="KW-0238">DNA-binding</keyword>
<name>A0ABU1AXF8_9BACT</name>
<dbReference type="CDD" id="cd16321">
    <property type="entry name" value="MraZ_C"/>
    <property type="match status" value="1"/>
</dbReference>
<dbReference type="SUPFAM" id="SSF89447">
    <property type="entry name" value="AbrB/MazE/MraZ-like"/>
    <property type="match status" value="1"/>
</dbReference>
<proteinExistence type="inferred from homology"/>
<evidence type="ECO:0000256" key="5">
    <source>
        <dbReference type="ARBA" id="ARBA00023125"/>
    </source>
</evidence>